<dbReference type="Proteomes" id="UP001239397">
    <property type="component" value="Chromosome"/>
</dbReference>
<accession>A0A9Y2NPD3</accession>
<reference evidence="1 2" key="1">
    <citation type="submission" date="2023-06" db="EMBL/GenBank/DDBJ databases">
        <authorList>
            <person name="Oyuntsetseg B."/>
            <person name="Kim S.B."/>
        </authorList>
    </citation>
    <scope>NUCLEOTIDE SEQUENCE [LARGE SCALE GENOMIC DNA]</scope>
    <source>
        <strain evidence="1 2">4-36</strain>
    </source>
</reference>
<sequence>MGDFVYRTASDFALHTRHFSRRGGVETMDGDAVAICSGIPADEIARRIAAGTGAVITEEELRRGWARTDAVRVKLGRNPTVYDVLREFGDESTEAGLLGGAA</sequence>
<protein>
    <submittedName>
        <fullName evidence="1">Uncharacterized protein</fullName>
    </submittedName>
</protein>
<name>A0A9Y2NPD3_9PSEU</name>
<evidence type="ECO:0000313" key="2">
    <source>
        <dbReference type="Proteomes" id="UP001239397"/>
    </source>
</evidence>
<gene>
    <name evidence="1" type="ORF">QRX60_16940</name>
</gene>
<proteinExistence type="predicted"/>
<evidence type="ECO:0000313" key="1">
    <source>
        <dbReference type="EMBL" id="WIY05445.1"/>
    </source>
</evidence>
<dbReference type="EMBL" id="CP127295">
    <property type="protein sequence ID" value="WIY05445.1"/>
    <property type="molecule type" value="Genomic_DNA"/>
</dbReference>
<organism evidence="1 2">
    <name type="scientific">Amycolatopsis mongoliensis</name>
    <dbReference type="NCBI Taxonomy" id="715475"/>
    <lineage>
        <taxon>Bacteria</taxon>
        <taxon>Bacillati</taxon>
        <taxon>Actinomycetota</taxon>
        <taxon>Actinomycetes</taxon>
        <taxon>Pseudonocardiales</taxon>
        <taxon>Pseudonocardiaceae</taxon>
        <taxon>Amycolatopsis</taxon>
    </lineage>
</organism>
<dbReference type="RefSeq" id="WP_286001733.1">
    <property type="nucleotide sequence ID" value="NZ_CP127295.1"/>
</dbReference>
<dbReference type="AlphaFoldDB" id="A0A9Y2NPD3"/>
<keyword evidence="2" id="KW-1185">Reference proteome</keyword>
<dbReference type="KEGG" id="amog:QRX60_16940"/>